<dbReference type="AlphaFoldDB" id="A0A8K0UXZ4"/>
<evidence type="ECO:0000313" key="5">
    <source>
        <dbReference type="EMBL" id="KAH8107725.1"/>
    </source>
</evidence>
<evidence type="ECO:0000256" key="3">
    <source>
        <dbReference type="ARBA" id="ARBA00013252"/>
    </source>
</evidence>
<evidence type="ECO:0000313" key="6">
    <source>
        <dbReference type="Proteomes" id="UP000813824"/>
    </source>
</evidence>
<dbReference type="EC" id="4.2.1.96" evidence="3"/>
<keyword evidence="6" id="KW-1185">Reference proteome</keyword>
<protein>
    <recommendedName>
        <fullName evidence="3">4a-hydroxytetrahydrobiopterin dehydratase</fullName>
        <ecNumber evidence="3">4.2.1.96</ecNumber>
    </recommendedName>
</protein>
<comment type="catalytic activity">
    <reaction evidence="1">
        <text>(4aS,6R)-4a-hydroxy-L-erythro-5,6,7,8-tetrahydrobiopterin = (6R)-L-erythro-6,7-dihydrobiopterin + H2O</text>
        <dbReference type="Rhea" id="RHEA:11920"/>
        <dbReference type="ChEBI" id="CHEBI:15377"/>
        <dbReference type="ChEBI" id="CHEBI:15642"/>
        <dbReference type="ChEBI" id="CHEBI:43120"/>
        <dbReference type="EC" id="4.2.1.96"/>
    </reaction>
</comment>
<dbReference type="InterPro" id="IPR036428">
    <property type="entry name" value="PCD_sf"/>
</dbReference>
<dbReference type="OrthoDB" id="3263285at2759"/>
<dbReference type="Gene3D" id="3.30.1360.20">
    <property type="entry name" value="Transcriptional coactivator/pterin dehydratase"/>
    <property type="match status" value="1"/>
</dbReference>
<comment type="caution">
    <text evidence="5">The sequence shown here is derived from an EMBL/GenBank/DDBJ whole genome shotgun (WGS) entry which is preliminary data.</text>
</comment>
<evidence type="ECO:0000256" key="2">
    <source>
        <dbReference type="ARBA" id="ARBA00006472"/>
    </source>
</evidence>
<evidence type="ECO:0000256" key="1">
    <source>
        <dbReference type="ARBA" id="ARBA00001554"/>
    </source>
</evidence>
<dbReference type="Pfam" id="PF01329">
    <property type="entry name" value="Pterin_4a"/>
    <property type="match status" value="1"/>
</dbReference>
<dbReference type="GO" id="GO:0008124">
    <property type="term" value="F:4-alpha-hydroxytetrahydrobiopterin dehydratase activity"/>
    <property type="evidence" value="ECO:0007669"/>
    <property type="project" value="UniProtKB-EC"/>
</dbReference>
<dbReference type="Proteomes" id="UP000813824">
    <property type="component" value="Unassembled WGS sequence"/>
</dbReference>
<dbReference type="EMBL" id="JAEVFJ010000001">
    <property type="protein sequence ID" value="KAH8107725.1"/>
    <property type="molecule type" value="Genomic_DNA"/>
</dbReference>
<sequence>MQGIGLRTLQRGVASGRTASMFPRRNGFKFARGPAAAAAVLSRSKSGGVLDVYASGDSIKTVRDLPPLPKAPKYPCPHLTDEEVVQYLEPLYNLSWYLGVRAMKWNGQIRIPLVLAKKMDFLTFDDALKFTNELSEIVKTEKHHPQINIAPSGRLSLELDTHTATIPGVCPPNKDDPLHIYPGVTLRDVRLAILAEQLWDKYRNELKLAKDVQFEPNPTRKLQSVRKNADYRKLGFFRPPSFGDDMWRNVKFEILAYMLSEEINTR</sequence>
<proteinExistence type="inferred from homology"/>
<reference evidence="5" key="1">
    <citation type="journal article" date="2021" name="New Phytol.">
        <title>Evolutionary innovations through gain and loss of genes in the ectomycorrhizal Boletales.</title>
        <authorList>
            <person name="Wu G."/>
            <person name="Miyauchi S."/>
            <person name="Morin E."/>
            <person name="Kuo A."/>
            <person name="Drula E."/>
            <person name="Varga T."/>
            <person name="Kohler A."/>
            <person name="Feng B."/>
            <person name="Cao Y."/>
            <person name="Lipzen A."/>
            <person name="Daum C."/>
            <person name="Hundley H."/>
            <person name="Pangilinan J."/>
            <person name="Johnson J."/>
            <person name="Barry K."/>
            <person name="LaButti K."/>
            <person name="Ng V."/>
            <person name="Ahrendt S."/>
            <person name="Min B."/>
            <person name="Choi I.G."/>
            <person name="Park H."/>
            <person name="Plett J.M."/>
            <person name="Magnuson J."/>
            <person name="Spatafora J.W."/>
            <person name="Nagy L.G."/>
            <person name="Henrissat B."/>
            <person name="Grigoriev I.V."/>
            <person name="Yang Z.L."/>
            <person name="Xu J."/>
            <person name="Martin F.M."/>
        </authorList>
    </citation>
    <scope>NUCLEOTIDE SEQUENCE</scope>
    <source>
        <strain evidence="5">KKN 215</strain>
    </source>
</reference>
<organism evidence="5 6">
    <name type="scientific">Cristinia sonorae</name>
    <dbReference type="NCBI Taxonomy" id="1940300"/>
    <lineage>
        <taxon>Eukaryota</taxon>
        <taxon>Fungi</taxon>
        <taxon>Dikarya</taxon>
        <taxon>Basidiomycota</taxon>
        <taxon>Agaricomycotina</taxon>
        <taxon>Agaricomycetes</taxon>
        <taxon>Agaricomycetidae</taxon>
        <taxon>Agaricales</taxon>
        <taxon>Pleurotineae</taxon>
        <taxon>Stephanosporaceae</taxon>
        <taxon>Cristinia</taxon>
    </lineage>
</organism>
<accession>A0A8K0UXZ4</accession>
<name>A0A8K0UXZ4_9AGAR</name>
<evidence type="ECO:0000256" key="4">
    <source>
        <dbReference type="ARBA" id="ARBA00023239"/>
    </source>
</evidence>
<comment type="similarity">
    <text evidence="2">Belongs to the pterin-4-alpha-carbinolamine dehydratase family.</text>
</comment>
<dbReference type="SUPFAM" id="SSF55248">
    <property type="entry name" value="PCD-like"/>
    <property type="match status" value="1"/>
</dbReference>
<dbReference type="InterPro" id="IPR001533">
    <property type="entry name" value="Pterin_deHydtase"/>
</dbReference>
<dbReference type="GO" id="GO:0006729">
    <property type="term" value="P:tetrahydrobiopterin biosynthetic process"/>
    <property type="evidence" value="ECO:0007669"/>
    <property type="project" value="InterPro"/>
</dbReference>
<keyword evidence="4" id="KW-0456">Lyase</keyword>
<gene>
    <name evidence="5" type="ORF">BXZ70DRAFT_912325</name>
</gene>